<dbReference type="OrthoDB" id="4788989at2759"/>
<dbReference type="Proteomes" id="UP000198287">
    <property type="component" value="Unassembled WGS sequence"/>
</dbReference>
<sequence>MGILENAGNTFLLHSVIRANSVHVWITVLGSKEIAEKYTYKFKLRKMLDGGGKMTASWTLPVLPFHERPKYSDGYVTIEPKMLLEFCTPIEMEGIAKLQFDSSYKICSNVIGRVGI</sequence>
<keyword evidence="1" id="KW-0808">Transferase</keyword>
<dbReference type="EMBL" id="LNIX01000001">
    <property type="protein sequence ID" value="OXA64604.1"/>
    <property type="molecule type" value="Genomic_DNA"/>
</dbReference>
<reference evidence="1 2" key="1">
    <citation type="submission" date="2015-12" db="EMBL/GenBank/DDBJ databases">
        <title>The genome of Folsomia candida.</title>
        <authorList>
            <person name="Faddeeva A."/>
            <person name="Derks M.F."/>
            <person name="Anvar Y."/>
            <person name="Smit S."/>
            <person name="Van Straalen N."/>
            <person name="Roelofs D."/>
        </authorList>
    </citation>
    <scope>NUCLEOTIDE SEQUENCE [LARGE SCALE GENOMIC DNA]</scope>
    <source>
        <strain evidence="1 2">VU population</strain>
        <tissue evidence="1">Whole body</tissue>
    </source>
</reference>
<gene>
    <name evidence="1" type="ORF">Fcan01_00623</name>
</gene>
<protein>
    <submittedName>
        <fullName evidence="1">Modification methylase CcrMI</fullName>
    </submittedName>
</protein>
<accession>A0A226F5B9</accession>
<evidence type="ECO:0000313" key="2">
    <source>
        <dbReference type="Proteomes" id="UP000198287"/>
    </source>
</evidence>
<dbReference type="AlphaFoldDB" id="A0A226F5B9"/>
<organism evidence="1 2">
    <name type="scientific">Folsomia candida</name>
    <name type="common">Springtail</name>
    <dbReference type="NCBI Taxonomy" id="158441"/>
    <lineage>
        <taxon>Eukaryota</taxon>
        <taxon>Metazoa</taxon>
        <taxon>Ecdysozoa</taxon>
        <taxon>Arthropoda</taxon>
        <taxon>Hexapoda</taxon>
        <taxon>Collembola</taxon>
        <taxon>Entomobryomorpha</taxon>
        <taxon>Isotomoidea</taxon>
        <taxon>Isotomidae</taxon>
        <taxon>Proisotominae</taxon>
        <taxon>Folsomia</taxon>
    </lineage>
</organism>
<proteinExistence type="predicted"/>
<dbReference type="GO" id="GO:0032259">
    <property type="term" value="P:methylation"/>
    <property type="evidence" value="ECO:0007669"/>
    <property type="project" value="UniProtKB-KW"/>
</dbReference>
<evidence type="ECO:0000313" key="1">
    <source>
        <dbReference type="EMBL" id="OXA64604.1"/>
    </source>
</evidence>
<name>A0A226F5B9_FOLCA</name>
<comment type="caution">
    <text evidence="1">The sequence shown here is derived from an EMBL/GenBank/DDBJ whole genome shotgun (WGS) entry which is preliminary data.</text>
</comment>
<keyword evidence="1" id="KW-0489">Methyltransferase</keyword>
<dbReference type="GO" id="GO:0008168">
    <property type="term" value="F:methyltransferase activity"/>
    <property type="evidence" value="ECO:0007669"/>
    <property type="project" value="UniProtKB-KW"/>
</dbReference>
<keyword evidence="2" id="KW-1185">Reference proteome</keyword>